<feature type="compositionally biased region" description="Basic and acidic residues" evidence="1">
    <location>
        <begin position="136"/>
        <end position="150"/>
    </location>
</feature>
<dbReference type="PANTHER" id="PTHR16757:SF1">
    <property type="entry name" value="DENDRIN"/>
    <property type="match status" value="1"/>
</dbReference>
<dbReference type="Proteomes" id="UP000186698">
    <property type="component" value="Chromosome 2L"/>
</dbReference>
<proteinExistence type="predicted"/>
<feature type="compositionally biased region" description="Basic and acidic residues" evidence="1">
    <location>
        <begin position="108"/>
        <end position="129"/>
    </location>
</feature>
<dbReference type="STRING" id="8355.A0A1L8HHY8"/>
<dbReference type="InterPro" id="IPR026500">
    <property type="entry name" value="Dendrin"/>
</dbReference>
<organism evidence="2 3">
    <name type="scientific">Xenopus laevis</name>
    <name type="common">African clawed frog</name>
    <dbReference type="NCBI Taxonomy" id="8355"/>
    <lineage>
        <taxon>Eukaryota</taxon>
        <taxon>Metazoa</taxon>
        <taxon>Chordata</taxon>
        <taxon>Craniata</taxon>
        <taxon>Vertebrata</taxon>
        <taxon>Euteleostomi</taxon>
        <taxon>Amphibia</taxon>
        <taxon>Batrachia</taxon>
        <taxon>Anura</taxon>
        <taxon>Pipoidea</taxon>
        <taxon>Pipidae</taxon>
        <taxon>Xenopodinae</taxon>
        <taxon>Xenopus</taxon>
        <taxon>Xenopus</taxon>
    </lineage>
</organism>
<evidence type="ECO:0000313" key="3">
    <source>
        <dbReference type="RefSeq" id="XP_041438422.1"/>
    </source>
</evidence>
<evidence type="ECO:0000256" key="1">
    <source>
        <dbReference type="SAM" id="MobiDB-lite"/>
    </source>
</evidence>
<feature type="compositionally biased region" description="Basic and acidic residues" evidence="1">
    <location>
        <begin position="534"/>
        <end position="556"/>
    </location>
</feature>
<feature type="region of interest" description="Disordered" evidence="1">
    <location>
        <begin position="952"/>
        <end position="975"/>
    </location>
</feature>
<evidence type="ECO:0000313" key="2">
    <source>
        <dbReference type="Proteomes" id="UP000186698"/>
    </source>
</evidence>
<feature type="region of interest" description="Disordered" evidence="1">
    <location>
        <begin position="654"/>
        <end position="674"/>
    </location>
</feature>
<dbReference type="Pfam" id="PF15498">
    <property type="entry name" value="Dendrin"/>
    <property type="match status" value="2"/>
</dbReference>
<dbReference type="PaxDb" id="8355-A0A1L8HHY8"/>
<accession>A0A1L8HHY8</accession>
<protein>
    <submittedName>
        <fullName evidence="3">Uncharacterized protein LOC121400045</fullName>
    </submittedName>
</protein>
<dbReference type="PANTHER" id="PTHR16757">
    <property type="entry name" value="DENDRIN"/>
    <property type="match status" value="1"/>
</dbReference>
<feature type="compositionally biased region" description="Polar residues" evidence="1">
    <location>
        <begin position="77"/>
        <end position="98"/>
    </location>
</feature>
<dbReference type="AlphaFoldDB" id="A0A1L8HHY8"/>
<feature type="compositionally biased region" description="Basic and acidic residues" evidence="1">
    <location>
        <begin position="960"/>
        <end position="970"/>
    </location>
</feature>
<feature type="region of interest" description="Disordered" evidence="1">
    <location>
        <begin position="1011"/>
        <end position="1033"/>
    </location>
</feature>
<dbReference type="GeneID" id="121400045"/>
<dbReference type="OMA" id="PKWREPR"/>
<dbReference type="RefSeq" id="XP_041438422.1">
    <property type="nucleotide sequence ID" value="XM_041582488.1"/>
</dbReference>
<dbReference type="KEGG" id="xla:121400045"/>
<gene>
    <name evidence="3" type="primary">LOC121400045</name>
</gene>
<feature type="region of interest" description="Disordered" evidence="1">
    <location>
        <begin position="1054"/>
        <end position="1074"/>
    </location>
</feature>
<name>A0A1L8HHY8_XENLA</name>
<dbReference type="CTD" id="121400045"/>
<feature type="region of interest" description="Disordered" evidence="1">
    <location>
        <begin position="611"/>
        <end position="637"/>
    </location>
</feature>
<feature type="region of interest" description="Disordered" evidence="1">
    <location>
        <begin position="531"/>
        <end position="576"/>
    </location>
</feature>
<feature type="compositionally biased region" description="Polar residues" evidence="1">
    <location>
        <begin position="1011"/>
        <end position="1027"/>
    </location>
</feature>
<sequence length="1186" mass="134925">MDSHRWRDEDGAWLYNTAPRTYIDSHGKYRTLPGPDYKTYSKDVEIPRRPHRDRGIYSTIPGRLVERRPMKHPNRVLPNSQPGQSSILQDSTNWTPSLPQGARGPKLLRTDQKINAGGRDERQYEDPNKMIRKHAREQDRKRRKMLKETQADSLNLSSSDRHRLMAKHMEDYSLYGEWEPDYYKWEKKKVAKRDDTESFLSQLTSHTPKIPLRASEPQLDKEKSAVQHKEKQIQEKKRWWFKSPKQPKGGGSDLPAIKHQELLDNIYAEGGSKISNEFYKIQFTKENQVQRKQRQPPPYVPPPSYNSSHRILSTCRKKNISNILPENKLVSGGVPVACTEKCEKGDYKVPQCNAESLNIPKLTPTSHMNLHEGSQWAAAKQKYDLQAYQNIKWDRKPNPFQEFYSQWQVNQPHLKANTFSDHIYETVAGEDHSLMPTMSYAQVKNPGLHTDEMTYGTMIIPQQYVLPRTTEKGSTERKGITKMTRDKVTMYGGQHYTRHFDVSRPPIPSQDLKLARDLGYSYTNDKLHYLSKRGGADNKHSIQPDEDGGSKGERTLRVVSSKQSRSREQPASFTGKGTYGWYSHTLPWKKDVSDSMKTAVLHRKDPVYSSKQRWQDGDSNLPKWREPRRINTLPGRSHDQNFWRQYEDYKHRDRNGQLTETVPPQKEPQRSKENDGLFVIDATCVVIRAEFIPPPKMERVRFITEQQVCQGQTTEDIVDFQEYSRDRKISHLADECETNVGNTTNRFEQSVPTKREVPNMQERAKRILGLSADELDDARPHLERNKFPGNRAKMIALAPCTEESQAALAKRNVTEEDYSERCQEVLSSQTVAIRNNQEVCPLSCNSSKRVCNSALDATCHVDDAHSLTSKNNINMTADDIDRASVEFQVNAKSKGNRSAPQLHGNTSAKMEPKASLMEHNDAHNTENTDTICVNWANTENANLIIEQKVMTSKDNTGPASEHDKQHDSPARGKTKHFSAASGQIHNREGAEHEVKSVKLDGHVANLYEAQSGQSKLLSPATDQTHSYSPPEKPYAKKYNYFAKDLREAVSRIRRHTAPDSDTDEDLDRSSSCSGSVDYKATNEEVVTSCSSDTSDSEVTVILSKGQTEEEVESSCVEAQPACDVSGDVLHGESAAMMTSVFATDVVTECSNLDSHQEGAAGLDLNSCIEEILQDLNRTQQEFFSLQ</sequence>
<feature type="compositionally biased region" description="Pro residues" evidence="1">
    <location>
        <begin position="295"/>
        <end position="304"/>
    </location>
</feature>
<keyword evidence="2" id="KW-1185">Reference proteome</keyword>
<feature type="region of interest" description="Disordered" evidence="1">
    <location>
        <begin position="66"/>
        <end position="154"/>
    </location>
</feature>
<dbReference type="OrthoDB" id="9900378at2759"/>
<feature type="region of interest" description="Disordered" evidence="1">
    <location>
        <begin position="287"/>
        <end position="308"/>
    </location>
</feature>
<reference evidence="3" key="1">
    <citation type="submission" date="2025-08" db="UniProtKB">
        <authorList>
            <consortium name="RefSeq"/>
        </authorList>
    </citation>
    <scope>IDENTIFICATION</scope>
    <source>
        <strain evidence="3">J_2021</strain>
        <tissue evidence="3">Erythrocytes</tissue>
    </source>
</reference>